<proteinExistence type="predicted"/>
<accession>A0ACB7EYR7</accession>
<keyword evidence="2" id="KW-1185">Reference proteome</keyword>
<protein>
    <submittedName>
        <fullName evidence="1">Uncharacterized protein</fullName>
    </submittedName>
</protein>
<comment type="caution">
    <text evidence="1">The sequence shown here is derived from an EMBL/GenBank/DDBJ whole genome shotgun (WGS) entry which is preliminary data.</text>
</comment>
<name>A0ACB7EYR7_NIBAL</name>
<reference evidence="1" key="1">
    <citation type="submission" date="2020-04" db="EMBL/GenBank/DDBJ databases">
        <title>A chromosome-scale assembly and high-density genetic map of the yellow drum (Nibea albiflora) genome.</title>
        <authorList>
            <person name="Xu D."/>
            <person name="Zhang W."/>
            <person name="Chen R."/>
            <person name="Tan P."/>
            <person name="Wang L."/>
            <person name="Song H."/>
            <person name="Tian L."/>
            <person name="Zhu Q."/>
            <person name="Wang B."/>
        </authorList>
    </citation>
    <scope>NUCLEOTIDE SEQUENCE</scope>
    <source>
        <strain evidence="1">ZJHYS-2018</strain>
    </source>
</reference>
<organism evidence="1 2">
    <name type="scientific">Nibea albiflora</name>
    <name type="common">Yellow drum</name>
    <name type="synonym">Corvina albiflora</name>
    <dbReference type="NCBI Taxonomy" id="240163"/>
    <lineage>
        <taxon>Eukaryota</taxon>
        <taxon>Metazoa</taxon>
        <taxon>Chordata</taxon>
        <taxon>Craniata</taxon>
        <taxon>Vertebrata</taxon>
        <taxon>Euteleostomi</taxon>
        <taxon>Actinopterygii</taxon>
        <taxon>Neopterygii</taxon>
        <taxon>Teleostei</taxon>
        <taxon>Neoteleostei</taxon>
        <taxon>Acanthomorphata</taxon>
        <taxon>Eupercaria</taxon>
        <taxon>Sciaenidae</taxon>
        <taxon>Nibea</taxon>
    </lineage>
</organism>
<sequence length="88" mass="9705">MYANTLNSVEGSRMRSLFSRCLQWASLRHNASLPPQSGVRDNVGNPAEIPDMSRTPPPRSRDAVVTCAVISASEDGYFVSTKIFNLDF</sequence>
<evidence type="ECO:0000313" key="1">
    <source>
        <dbReference type="EMBL" id="KAG8007307.1"/>
    </source>
</evidence>
<evidence type="ECO:0000313" key="2">
    <source>
        <dbReference type="Proteomes" id="UP000805704"/>
    </source>
</evidence>
<dbReference type="Proteomes" id="UP000805704">
    <property type="component" value="Chromosome 2"/>
</dbReference>
<dbReference type="EMBL" id="CM024790">
    <property type="protein sequence ID" value="KAG8007307.1"/>
    <property type="molecule type" value="Genomic_DNA"/>
</dbReference>
<gene>
    <name evidence="1" type="ORF">GBF38_012645</name>
</gene>